<comment type="caution">
    <text evidence="2">The sequence shown here is derived from an EMBL/GenBank/DDBJ whole genome shotgun (WGS) entry which is preliminary data.</text>
</comment>
<keyword evidence="3" id="KW-1185">Reference proteome</keyword>
<dbReference type="AlphaFoldDB" id="A0A3S3PAZ9"/>
<gene>
    <name evidence="2" type="ORF">CKAN_02677600</name>
</gene>
<evidence type="ECO:0000313" key="2">
    <source>
        <dbReference type="EMBL" id="RWR97348.1"/>
    </source>
</evidence>
<evidence type="ECO:0000256" key="1">
    <source>
        <dbReference type="SAM" id="Coils"/>
    </source>
</evidence>
<sequence length="210" mass="22094">MPFPSRRLGAEEVEEEEDEMEIANELKELKRRRSQLLEEIDVLERVAEEDRKRIKVGAPLPPGMLLVSDLPRPGDTEHFKNLVDMVESASHAHAIAASQVADAAATATRAASVAQQFAHAAAHAQAAIGPEAADAQAAASALAVETLRLTTCVASSAAAAMNATKIAASIQDGVVASRARAQSRARCRAGSIKTVSLEKVPSRLNASISA</sequence>
<name>A0A3S3PAZ9_9MAGN</name>
<organism evidence="2 3">
    <name type="scientific">Cinnamomum micranthum f. kanehirae</name>
    <dbReference type="NCBI Taxonomy" id="337451"/>
    <lineage>
        <taxon>Eukaryota</taxon>
        <taxon>Viridiplantae</taxon>
        <taxon>Streptophyta</taxon>
        <taxon>Embryophyta</taxon>
        <taxon>Tracheophyta</taxon>
        <taxon>Spermatophyta</taxon>
        <taxon>Magnoliopsida</taxon>
        <taxon>Magnoliidae</taxon>
        <taxon>Laurales</taxon>
        <taxon>Lauraceae</taxon>
        <taxon>Cinnamomum</taxon>
    </lineage>
</organism>
<keyword evidence="1" id="KW-0175">Coiled coil</keyword>
<reference evidence="2 3" key="1">
    <citation type="journal article" date="2019" name="Nat. Plants">
        <title>Stout camphor tree genome fills gaps in understanding of flowering plant genome evolution.</title>
        <authorList>
            <person name="Chaw S.M."/>
            <person name="Liu Y.C."/>
            <person name="Wu Y.W."/>
            <person name="Wang H.Y."/>
            <person name="Lin C.I."/>
            <person name="Wu C.S."/>
            <person name="Ke H.M."/>
            <person name="Chang L.Y."/>
            <person name="Hsu C.Y."/>
            <person name="Yang H.T."/>
            <person name="Sudianto E."/>
            <person name="Hsu M.H."/>
            <person name="Wu K.P."/>
            <person name="Wang L.N."/>
            <person name="Leebens-Mack J.H."/>
            <person name="Tsai I.J."/>
        </authorList>
    </citation>
    <scope>NUCLEOTIDE SEQUENCE [LARGE SCALE GENOMIC DNA]</scope>
    <source>
        <strain evidence="3">cv. Chaw 1501</strain>
        <tissue evidence="2">Young leaves</tissue>
    </source>
</reference>
<evidence type="ECO:0000313" key="3">
    <source>
        <dbReference type="Proteomes" id="UP000283530"/>
    </source>
</evidence>
<dbReference type="Proteomes" id="UP000283530">
    <property type="component" value="Unassembled WGS sequence"/>
</dbReference>
<protein>
    <submittedName>
        <fullName evidence="2">Uncharacterized protein</fullName>
    </submittedName>
</protein>
<dbReference type="EMBL" id="QPKB01000013">
    <property type="protein sequence ID" value="RWR97348.1"/>
    <property type="molecule type" value="Genomic_DNA"/>
</dbReference>
<feature type="coiled-coil region" evidence="1">
    <location>
        <begin position="10"/>
        <end position="53"/>
    </location>
</feature>
<proteinExistence type="predicted"/>
<accession>A0A3S3PAZ9</accession>